<dbReference type="InterPro" id="IPR002401">
    <property type="entry name" value="Cyt_P450_E_grp-I"/>
</dbReference>
<evidence type="ECO:0000313" key="1">
    <source>
        <dbReference type="EMBL" id="MFC3893058.1"/>
    </source>
</evidence>
<dbReference type="Pfam" id="PF00067">
    <property type="entry name" value="p450"/>
    <property type="match status" value="1"/>
</dbReference>
<dbReference type="InterPro" id="IPR001128">
    <property type="entry name" value="Cyt_P450"/>
</dbReference>
<dbReference type="PRINTS" id="PR00463">
    <property type="entry name" value="EP450I"/>
</dbReference>
<dbReference type="InterPro" id="IPR036396">
    <property type="entry name" value="Cyt_P450_sf"/>
</dbReference>
<sequence>MALGPDSDPLTELSELRRDRGSVFTKSRGEIYVSDPVLAKEILANGEGLFREHSDFFRIRTGMFAPRSAQVEIGRTARVLLRRHAVDHADELPALVAKLAPRSEWPDAGNRLVYEHFRPALIGDAPSAALRETVDQVVERAVLAGARDRWSWLARHRFRGRVTRVLCAELAARRARPAAEPADLLDVVARAAAEGTPEADLAEVFLSCLFAVAGSIGFLLGWSIYLVGTTEPAHSSWVVREALRLWPVAWQFGRTPSREHRLAAVTAKPTDEVVVCSYLVHRDPAHWSEPDEFRPGRWATGAGQEAFIPFGWGPHACTGAGVATQVAETLVGLITSAYRLGVTAPSARPQVSAALAPPRFHLRLEPVSA</sequence>
<dbReference type="CDD" id="cd00302">
    <property type="entry name" value="cytochrome_P450"/>
    <property type="match status" value="1"/>
</dbReference>
<comment type="caution">
    <text evidence="1">The sequence shown here is derived from an EMBL/GenBank/DDBJ whole genome shotgun (WGS) entry which is preliminary data.</text>
</comment>
<dbReference type="Proteomes" id="UP001595690">
    <property type="component" value="Unassembled WGS sequence"/>
</dbReference>
<keyword evidence="2" id="KW-1185">Reference proteome</keyword>
<evidence type="ECO:0000313" key="2">
    <source>
        <dbReference type="Proteomes" id="UP001595690"/>
    </source>
</evidence>
<dbReference type="Gene3D" id="1.10.630.10">
    <property type="entry name" value="Cytochrome P450"/>
    <property type="match status" value="1"/>
</dbReference>
<protein>
    <submittedName>
        <fullName evidence="1">Cytochrome P450</fullName>
    </submittedName>
</protein>
<gene>
    <name evidence="1" type="ORF">ACFOWZ_16395</name>
</gene>
<accession>A0ABV8BRQ7</accession>
<dbReference type="RefSeq" id="WP_382373282.1">
    <property type="nucleotide sequence ID" value="NZ_JBHRZI010000014.1"/>
</dbReference>
<dbReference type="SUPFAM" id="SSF48264">
    <property type="entry name" value="Cytochrome P450"/>
    <property type="match status" value="1"/>
</dbReference>
<dbReference type="PANTHER" id="PTHR24301">
    <property type="entry name" value="THROMBOXANE-A SYNTHASE"/>
    <property type="match status" value="1"/>
</dbReference>
<organism evidence="1 2">
    <name type="scientific">Lentzea rhizosphaerae</name>
    <dbReference type="NCBI Taxonomy" id="2041025"/>
    <lineage>
        <taxon>Bacteria</taxon>
        <taxon>Bacillati</taxon>
        <taxon>Actinomycetota</taxon>
        <taxon>Actinomycetes</taxon>
        <taxon>Pseudonocardiales</taxon>
        <taxon>Pseudonocardiaceae</taxon>
        <taxon>Lentzea</taxon>
    </lineage>
</organism>
<name>A0ABV8BRQ7_9PSEU</name>
<reference evidence="2" key="1">
    <citation type="journal article" date="2019" name="Int. J. Syst. Evol. Microbiol.">
        <title>The Global Catalogue of Microorganisms (GCM) 10K type strain sequencing project: providing services to taxonomists for standard genome sequencing and annotation.</title>
        <authorList>
            <consortium name="The Broad Institute Genomics Platform"/>
            <consortium name="The Broad Institute Genome Sequencing Center for Infectious Disease"/>
            <person name="Wu L."/>
            <person name="Ma J."/>
        </authorList>
    </citation>
    <scope>NUCLEOTIDE SEQUENCE [LARGE SCALE GENOMIC DNA]</scope>
    <source>
        <strain evidence="2">CGMCC 4.7405</strain>
    </source>
</reference>
<proteinExistence type="predicted"/>
<dbReference type="EMBL" id="JBHRZI010000014">
    <property type="protein sequence ID" value="MFC3893058.1"/>
    <property type="molecule type" value="Genomic_DNA"/>
</dbReference>
<dbReference type="PANTHER" id="PTHR24301:SF2">
    <property type="entry name" value="THROMBOXANE-A SYNTHASE"/>
    <property type="match status" value="1"/>
</dbReference>